<dbReference type="InterPro" id="IPR024362">
    <property type="entry name" value="DUF2685"/>
</dbReference>
<organism evidence="1 2">
    <name type="scientific">Aeromonas phage 44RR2.8t.2</name>
    <dbReference type="NCBI Taxonomy" id="1932900"/>
    <lineage>
        <taxon>Viruses</taxon>
        <taxon>Duplodnaviria</taxon>
        <taxon>Heunggongvirae</taxon>
        <taxon>Uroviricota</taxon>
        <taxon>Caudoviricetes</taxon>
        <taxon>Pantevenvirales</taxon>
        <taxon>Straboviridae</taxon>
        <taxon>Biquartavirus</taxon>
        <taxon>Biquartavirus 44RR2</taxon>
    </lineage>
</organism>
<accession>A0A219Y9J1</accession>
<protein>
    <submittedName>
        <fullName evidence="1">Uncharacterized protein</fullName>
    </submittedName>
</protein>
<evidence type="ECO:0000313" key="2">
    <source>
        <dbReference type="Proteomes" id="UP000222894"/>
    </source>
</evidence>
<reference evidence="1 2" key="1">
    <citation type="journal article" date="2017" name="Sci. Rep.">
        <title>Characterization and diversity of phages infecting Aeromonas salmonicida subsp. salmonicida.</title>
        <authorList>
            <person name="Vincent A.T."/>
            <person name="Paquet V.E."/>
            <person name="Bernatchez A."/>
            <person name="Tremblay D.M."/>
            <person name="Moineau S."/>
            <person name="Charette S.J."/>
        </authorList>
    </citation>
    <scope>NUCLEOTIDE SEQUENCE [LARGE SCALE GENOMIC DNA]</scope>
</reference>
<dbReference type="Proteomes" id="UP000222894">
    <property type="component" value="Genome"/>
</dbReference>
<dbReference type="Pfam" id="PF10886">
    <property type="entry name" value="DUF2685"/>
    <property type="match status" value="1"/>
</dbReference>
<name>A0A219Y9J1_9CAUD</name>
<proteinExistence type="predicted"/>
<dbReference type="EMBL" id="KY290948">
    <property type="protein sequence ID" value="APU00648.1"/>
    <property type="molecule type" value="Genomic_DNA"/>
</dbReference>
<evidence type="ECO:0000313" key="1">
    <source>
        <dbReference type="EMBL" id="APU00648.1"/>
    </source>
</evidence>
<sequence>MQLPQGTTLCPACKMPVEKVLAVDTPYGPAHPGPCAHHLEALPLSESESILEETQLLM</sequence>